<feature type="domain" description="Pyruvate phosphate dikinase AMP/ATP-binding" evidence="14">
    <location>
        <begin position="20"/>
        <end position="81"/>
    </location>
</feature>
<evidence type="ECO:0000256" key="2">
    <source>
        <dbReference type="ARBA" id="ARBA00002988"/>
    </source>
</evidence>
<evidence type="ECO:0000256" key="13">
    <source>
        <dbReference type="ARBA" id="ARBA00047700"/>
    </source>
</evidence>
<dbReference type="GO" id="GO:0006094">
    <property type="term" value="P:gluconeogenesis"/>
    <property type="evidence" value="ECO:0007669"/>
    <property type="project" value="UniProtKB-UniPathway"/>
</dbReference>
<evidence type="ECO:0000256" key="7">
    <source>
        <dbReference type="ARBA" id="ARBA00022723"/>
    </source>
</evidence>
<dbReference type="GO" id="GO:0005524">
    <property type="term" value="F:ATP binding"/>
    <property type="evidence" value="ECO:0007669"/>
    <property type="project" value="UniProtKB-KW"/>
</dbReference>
<comment type="caution">
    <text evidence="15">The sequence shown here is derived from an EMBL/GenBank/DDBJ whole genome shotgun (WGS) entry which is preliminary data.</text>
</comment>
<comment type="function">
    <text evidence="2">Catalyzes the phosphorylation of pyruvate to phosphoenolpyruvate.</text>
</comment>
<dbReference type="PANTHER" id="PTHR43030:SF1">
    <property type="entry name" value="PHOSPHOENOLPYRUVATE SYNTHASE"/>
    <property type="match status" value="1"/>
</dbReference>
<dbReference type="EC" id="2.7.9.2" evidence="5"/>
<reference evidence="15 16" key="1">
    <citation type="submission" date="2018-06" db="EMBL/GenBank/DDBJ databases">
        <title>Extensive metabolic versatility and redundancy in microbially diverse, dynamic hydrothermal sediments.</title>
        <authorList>
            <person name="Dombrowski N."/>
            <person name="Teske A."/>
            <person name="Baker B.J."/>
        </authorList>
    </citation>
    <scope>NUCLEOTIDE SEQUENCE [LARGE SCALE GENOMIC DNA]</scope>
    <source>
        <strain evidence="15">B66_G16</strain>
    </source>
</reference>
<dbReference type="EMBL" id="QMQV01000215">
    <property type="protein sequence ID" value="RLE45989.1"/>
    <property type="molecule type" value="Genomic_DNA"/>
</dbReference>
<evidence type="ECO:0000256" key="9">
    <source>
        <dbReference type="ARBA" id="ARBA00022777"/>
    </source>
</evidence>
<proteinExistence type="inferred from homology"/>
<protein>
    <recommendedName>
        <fullName evidence="5">pyruvate, water dikinase</fullName>
        <ecNumber evidence="5">2.7.9.2</ecNumber>
    </recommendedName>
    <alternativeName>
        <fullName evidence="12">Pyruvate, water dikinase</fullName>
    </alternativeName>
</protein>
<evidence type="ECO:0000256" key="1">
    <source>
        <dbReference type="ARBA" id="ARBA00001946"/>
    </source>
</evidence>
<evidence type="ECO:0000256" key="8">
    <source>
        <dbReference type="ARBA" id="ARBA00022741"/>
    </source>
</evidence>
<keyword evidence="9" id="KW-0418">Kinase</keyword>
<dbReference type="Pfam" id="PF01326">
    <property type="entry name" value="PPDK_N"/>
    <property type="match status" value="1"/>
</dbReference>
<comment type="similarity">
    <text evidence="4">Belongs to the PEP-utilizing enzyme family.</text>
</comment>
<evidence type="ECO:0000256" key="6">
    <source>
        <dbReference type="ARBA" id="ARBA00022679"/>
    </source>
</evidence>
<dbReference type="Proteomes" id="UP000278475">
    <property type="component" value="Unassembled WGS sequence"/>
</dbReference>
<evidence type="ECO:0000259" key="14">
    <source>
        <dbReference type="Pfam" id="PF01326"/>
    </source>
</evidence>
<keyword evidence="11" id="KW-0460">Magnesium</keyword>
<organism evidence="15 16">
    <name type="scientific">Thermoproteota archaeon</name>
    <dbReference type="NCBI Taxonomy" id="2056631"/>
    <lineage>
        <taxon>Archaea</taxon>
        <taxon>Thermoproteota</taxon>
    </lineage>
</organism>
<dbReference type="InterPro" id="IPR002192">
    <property type="entry name" value="PPDK_AMP/ATP-bd"/>
</dbReference>
<name>A0A497ELZ7_9CREN</name>
<keyword evidence="7" id="KW-0479">Metal-binding</keyword>
<comment type="cofactor">
    <cofactor evidence="1">
        <name>Mg(2+)</name>
        <dbReference type="ChEBI" id="CHEBI:18420"/>
    </cofactor>
</comment>
<evidence type="ECO:0000256" key="4">
    <source>
        <dbReference type="ARBA" id="ARBA00007837"/>
    </source>
</evidence>
<evidence type="ECO:0000256" key="5">
    <source>
        <dbReference type="ARBA" id="ARBA00011996"/>
    </source>
</evidence>
<feature type="non-terminal residue" evidence="15">
    <location>
        <position position="82"/>
    </location>
</feature>
<comment type="pathway">
    <text evidence="3">Carbohydrate biosynthesis; gluconeogenesis.</text>
</comment>
<evidence type="ECO:0000256" key="10">
    <source>
        <dbReference type="ARBA" id="ARBA00022840"/>
    </source>
</evidence>
<gene>
    <name evidence="15" type="ORF">DRJ31_10565</name>
</gene>
<evidence type="ECO:0000256" key="11">
    <source>
        <dbReference type="ARBA" id="ARBA00022842"/>
    </source>
</evidence>
<dbReference type="PANTHER" id="PTHR43030">
    <property type="entry name" value="PHOSPHOENOLPYRUVATE SYNTHASE"/>
    <property type="match status" value="1"/>
</dbReference>
<evidence type="ECO:0000313" key="16">
    <source>
        <dbReference type="Proteomes" id="UP000278475"/>
    </source>
</evidence>
<evidence type="ECO:0000256" key="3">
    <source>
        <dbReference type="ARBA" id="ARBA00004742"/>
    </source>
</evidence>
<sequence length="82" mass="9226">MGTERKLVVDFEEIDMKDVPLVGGKNASLGEMIKMGVPVPPGFAITAEAYRYHLEKNGLVEKIREILKDLDVSKTEELHKRT</sequence>
<dbReference type="GO" id="GO:0008986">
    <property type="term" value="F:pyruvate, water dikinase activity"/>
    <property type="evidence" value="ECO:0007669"/>
    <property type="project" value="UniProtKB-EC"/>
</dbReference>
<dbReference type="AlphaFoldDB" id="A0A497ELZ7"/>
<dbReference type="InterPro" id="IPR013815">
    <property type="entry name" value="ATP_grasp_subdomain_1"/>
</dbReference>
<dbReference type="InterPro" id="IPR006319">
    <property type="entry name" value="PEP_synth"/>
</dbReference>
<keyword evidence="6" id="KW-0808">Transferase</keyword>
<dbReference type="GO" id="GO:0046872">
    <property type="term" value="F:metal ion binding"/>
    <property type="evidence" value="ECO:0007669"/>
    <property type="project" value="UniProtKB-KW"/>
</dbReference>
<evidence type="ECO:0000256" key="12">
    <source>
        <dbReference type="ARBA" id="ARBA00033470"/>
    </source>
</evidence>
<evidence type="ECO:0000313" key="15">
    <source>
        <dbReference type="EMBL" id="RLE45989.1"/>
    </source>
</evidence>
<keyword evidence="8" id="KW-0547">Nucleotide-binding</keyword>
<dbReference type="Gene3D" id="3.30.1490.20">
    <property type="entry name" value="ATP-grasp fold, A domain"/>
    <property type="match status" value="1"/>
</dbReference>
<dbReference type="UniPathway" id="UPA00138"/>
<dbReference type="SUPFAM" id="SSF56059">
    <property type="entry name" value="Glutathione synthetase ATP-binding domain-like"/>
    <property type="match status" value="1"/>
</dbReference>
<accession>A0A497ELZ7</accession>
<keyword evidence="10" id="KW-0067">ATP-binding</keyword>
<comment type="catalytic activity">
    <reaction evidence="13">
        <text>pyruvate + ATP + H2O = phosphoenolpyruvate + AMP + phosphate + 2 H(+)</text>
        <dbReference type="Rhea" id="RHEA:11364"/>
        <dbReference type="ChEBI" id="CHEBI:15361"/>
        <dbReference type="ChEBI" id="CHEBI:15377"/>
        <dbReference type="ChEBI" id="CHEBI:15378"/>
        <dbReference type="ChEBI" id="CHEBI:30616"/>
        <dbReference type="ChEBI" id="CHEBI:43474"/>
        <dbReference type="ChEBI" id="CHEBI:58702"/>
        <dbReference type="ChEBI" id="CHEBI:456215"/>
        <dbReference type="EC" id="2.7.9.2"/>
    </reaction>
</comment>